<dbReference type="Pfam" id="PF09917">
    <property type="entry name" value="DUF2147"/>
    <property type="match status" value="1"/>
</dbReference>
<reference evidence="4" key="1">
    <citation type="submission" date="2016-10" db="EMBL/GenBank/DDBJ databases">
        <authorList>
            <person name="Varghese N."/>
            <person name="Submissions S."/>
        </authorList>
    </citation>
    <scope>NUCLEOTIDE SEQUENCE [LARGE SCALE GENOMIC DNA]</scope>
    <source>
        <strain evidence="4">CGMCC 1.3431</strain>
    </source>
</reference>
<keyword evidence="4" id="KW-1185">Reference proteome</keyword>
<protein>
    <submittedName>
        <fullName evidence="3">Uncharacterized conserved protein, DUF2147 family</fullName>
    </submittedName>
</protein>
<dbReference type="OrthoDB" id="9811671at2"/>
<dbReference type="AlphaFoldDB" id="A0A1G4T216"/>
<dbReference type="InterPro" id="IPR019223">
    <property type="entry name" value="DUF2147"/>
</dbReference>
<evidence type="ECO:0000313" key="3">
    <source>
        <dbReference type="EMBL" id="SCW74579.1"/>
    </source>
</evidence>
<dbReference type="EMBL" id="FMTS01000006">
    <property type="protein sequence ID" value="SCW74579.1"/>
    <property type="molecule type" value="Genomic_DNA"/>
</dbReference>
<dbReference type="Proteomes" id="UP000199150">
    <property type="component" value="Unassembled WGS sequence"/>
</dbReference>
<dbReference type="STRING" id="260084.SAMN02927928_3059"/>
<feature type="signal peptide" evidence="1">
    <location>
        <begin position="1"/>
        <end position="20"/>
    </location>
</feature>
<name>A0A1G4T216_9CAUL</name>
<proteinExistence type="predicted"/>
<accession>A0A1G4T216</accession>
<evidence type="ECO:0000256" key="1">
    <source>
        <dbReference type="SAM" id="SignalP"/>
    </source>
</evidence>
<keyword evidence="1" id="KW-0732">Signal</keyword>
<evidence type="ECO:0000259" key="2">
    <source>
        <dbReference type="Pfam" id="PF09917"/>
    </source>
</evidence>
<dbReference type="Gene3D" id="2.40.128.520">
    <property type="match status" value="1"/>
</dbReference>
<evidence type="ECO:0000313" key="4">
    <source>
        <dbReference type="Proteomes" id="UP000199150"/>
    </source>
</evidence>
<feature type="domain" description="DUF2147" evidence="2">
    <location>
        <begin position="62"/>
        <end position="111"/>
    </location>
</feature>
<dbReference type="RefSeq" id="WP_090649776.1">
    <property type="nucleotide sequence ID" value="NZ_CBCRYE010000005.1"/>
</dbReference>
<gene>
    <name evidence="3" type="ORF">SAMN02927928_3059</name>
</gene>
<sequence>MIRKILLVGVLAMWTGSAIAAEPIEGDWKTMKGDTAHIAPCAEGFCIKLINGPYAGKEIGHLKGNGGLYNGQITDPKDDKTYDGSAAVTGNNLKLQGCVLKVFCKSQVWTRL</sequence>
<feature type="chain" id="PRO_5011688880" evidence="1">
    <location>
        <begin position="21"/>
        <end position="112"/>
    </location>
</feature>
<organism evidence="3 4">
    <name type="scientific">Asticcacaulis taihuensis</name>
    <dbReference type="NCBI Taxonomy" id="260084"/>
    <lineage>
        <taxon>Bacteria</taxon>
        <taxon>Pseudomonadati</taxon>
        <taxon>Pseudomonadota</taxon>
        <taxon>Alphaproteobacteria</taxon>
        <taxon>Caulobacterales</taxon>
        <taxon>Caulobacteraceae</taxon>
        <taxon>Asticcacaulis</taxon>
    </lineage>
</organism>